<evidence type="ECO:0000256" key="4">
    <source>
        <dbReference type="ARBA" id="ARBA00022692"/>
    </source>
</evidence>
<evidence type="ECO:0000256" key="2">
    <source>
        <dbReference type="ARBA" id="ARBA00008914"/>
    </source>
</evidence>
<comment type="subcellular location">
    <subcellularLocation>
        <location evidence="1">Cell membrane</location>
        <topology evidence="1">Single-pass membrane protein</topology>
    </subcellularLocation>
</comment>
<evidence type="ECO:0000313" key="11">
    <source>
        <dbReference type="EMBL" id="SDS91368.1"/>
    </source>
</evidence>
<dbReference type="OrthoDB" id="9815217at2"/>
<evidence type="ECO:0000256" key="8">
    <source>
        <dbReference type="SAM" id="Coils"/>
    </source>
</evidence>
<dbReference type="PANTHER" id="PTHR30329">
    <property type="entry name" value="STATOR ELEMENT OF FLAGELLAR MOTOR COMPLEX"/>
    <property type="match status" value="1"/>
</dbReference>
<dbReference type="InterPro" id="IPR050330">
    <property type="entry name" value="Bact_OuterMem_StrucFunc"/>
</dbReference>
<dbReference type="GO" id="GO:0005886">
    <property type="term" value="C:plasma membrane"/>
    <property type="evidence" value="ECO:0007669"/>
    <property type="project" value="UniProtKB-SubCell"/>
</dbReference>
<evidence type="ECO:0000256" key="3">
    <source>
        <dbReference type="ARBA" id="ARBA00022475"/>
    </source>
</evidence>
<evidence type="ECO:0000313" key="12">
    <source>
        <dbReference type="Proteomes" id="UP000181956"/>
    </source>
</evidence>
<dbReference type="PANTHER" id="PTHR30329:SF21">
    <property type="entry name" value="LIPOPROTEIN YIAD-RELATED"/>
    <property type="match status" value="1"/>
</dbReference>
<keyword evidence="12" id="KW-1185">Reference proteome</keyword>
<evidence type="ECO:0000256" key="5">
    <source>
        <dbReference type="ARBA" id="ARBA00022989"/>
    </source>
</evidence>
<organism evidence="11 12">
    <name type="scientific">Microterricola viridarii</name>
    <dbReference type="NCBI Taxonomy" id="412690"/>
    <lineage>
        <taxon>Bacteria</taxon>
        <taxon>Bacillati</taxon>
        <taxon>Actinomycetota</taxon>
        <taxon>Actinomycetes</taxon>
        <taxon>Micrococcales</taxon>
        <taxon>Microbacteriaceae</taxon>
        <taxon>Microterricola</taxon>
    </lineage>
</organism>
<keyword evidence="5 9" id="KW-1133">Transmembrane helix</keyword>
<evidence type="ECO:0000256" key="6">
    <source>
        <dbReference type="ARBA" id="ARBA00023136"/>
    </source>
</evidence>
<dbReference type="AlphaFoldDB" id="A0A1H1W254"/>
<reference evidence="12" key="1">
    <citation type="submission" date="2016-10" db="EMBL/GenBank/DDBJ databases">
        <authorList>
            <person name="Varghese N."/>
            <person name="Submissions S."/>
        </authorList>
    </citation>
    <scope>NUCLEOTIDE SEQUENCE [LARGE SCALE GENOMIC DNA]</scope>
    <source>
        <strain evidence="12">DSM 21772</strain>
    </source>
</reference>
<name>A0A1H1W254_9MICO</name>
<keyword evidence="8" id="KW-0175">Coiled coil</keyword>
<dbReference type="EMBL" id="LT629742">
    <property type="protein sequence ID" value="SDS91368.1"/>
    <property type="molecule type" value="Genomic_DNA"/>
</dbReference>
<dbReference type="CDD" id="cd07185">
    <property type="entry name" value="OmpA_C-like"/>
    <property type="match status" value="1"/>
</dbReference>
<dbReference type="Proteomes" id="UP000181956">
    <property type="component" value="Chromosome I"/>
</dbReference>
<proteinExistence type="inferred from homology"/>
<dbReference type="SUPFAM" id="SSF103088">
    <property type="entry name" value="OmpA-like"/>
    <property type="match status" value="1"/>
</dbReference>
<dbReference type="PROSITE" id="PS51123">
    <property type="entry name" value="OMPA_2"/>
    <property type="match status" value="1"/>
</dbReference>
<dbReference type="RefSeq" id="WP_083364268.1">
    <property type="nucleotide sequence ID" value="NZ_LT629742.1"/>
</dbReference>
<dbReference type="Pfam" id="PF00691">
    <property type="entry name" value="OmpA"/>
    <property type="match status" value="1"/>
</dbReference>
<evidence type="ECO:0000256" key="7">
    <source>
        <dbReference type="PROSITE-ProRule" id="PRU00473"/>
    </source>
</evidence>
<protein>
    <submittedName>
        <fullName evidence="11">Chemotaxis protein MotB</fullName>
    </submittedName>
</protein>
<feature type="coiled-coil region" evidence="8">
    <location>
        <begin position="93"/>
        <end position="120"/>
    </location>
</feature>
<dbReference type="InterPro" id="IPR025713">
    <property type="entry name" value="MotB-like_N_dom"/>
</dbReference>
<dbReference type="STRING" id="412690.SAMN04489834_2423"/>
<feature type="transmembrane region" description="Helical" evidence="9">
    <location>
        <begin position="26"/>
        <end position="46"/>
    </location>
</feature>
<comment type="similarity">
    <text evidence="2">Belongs to the MotB family.</text>
</comment>
<gene>
    <name evidence="11" type="ORF">SAMN04489834_2423</name>
</gene>
<feature type="domain" description="OmpA-like" evidence="10">
    <location>
        <begin position="130"/>
        <end position="250"/>
    </location>
</feature>
<keyword evidence="6 7" id="KW-0472">Membrane</keyword>
<dbReference type="Pfam" id="PF13677">
    <property type="entry name" value="MotB_plug"/>
    <property type="match status" value="1"/>
</dbReference>
<evidence type="ECO:0000259" key="10">
    <source>
        <dbReference type="PROSITE" id="PS51123"/>
    </source>
</evidence>
<evidence type="ECO:0000256" key="9">
    <source>
        <dbReference type="SAM" id="Phobius"/>
    </source>
</evidence>
<keyword evidence="4 9" id="KW-0812">Transmembrane</keyword>
<dbReference type="InterPro" id="IPR006665">
    <property type="entry name" value="OmpA-like"/>
</dbReference>
<dbReference type="InterPro" id="IPR036737">
    <property type="entry name" value="OmpA-like_sf"/>
</dbReference>
<keyword evidence="3" id="KW-1003">Cell membrane</keyword>
<evidence type="ECO:0000256" key="1">
    <source>
        <dbReference type="ARBA" id="ARBA00004162"/>
    </source>
</evidence>
<dbReference type="Gene3D" id="3.30.1330.60">
    <property type="entry name" value="OmpA-like domain"/>
    <property type="match status" value="1"/>
</dbReference>
<sequence>MSRPARRSRNTEHAEEHVDERWMASYMDMVTVLMCLFIVLFAMSTVDQDKFIALKNSLATGFGTVDVGKLDTASGVVVPEELVDEQGAGFTEAEEASAEVDNLLKLREQLRSALAAQNLEHTVTFVIDQRGLTVGLIGWETFFQPNSIQLQGEALVVVDTLGPILAAAEHKVSVEGHADYRGSPTPFPTDWELSGGRATQVLRRMVESAGFPGSQISAVGYGSTRPARTGESAEDAAINRRVDIAVLSDLPESVRNLIPTALSTKTGQPAP</sequence>
<accession>A0A1H1W254</accession>